<dbReference type="EC" id="2.3.1.8" evidence="1"/>
<dbReference type="Gene3D" id="3.40.718.10">
    <property type="entry name" value="Isopropylmalate Dehydrogenase"/>
    <property type="match status" value="1"/>
</dbReference>
<sequence length="56" mass="6036">MNRLTLALDVMGGDIGPRITIPASLLALENDPMLSLILFGDSQQISPFLKISQNPV</sequence>
<organism evidence="1 2">
    <name type="scientific">Rodentibacter pneumotropicus</name>
    <dbReference type="NCBI Taxonomy" id="758"/>
    <lineage>
        <taxon>Bacteria</taxon>
        <taxon>Pseudomonadati</taxon>
        <taxon>Pseudomonadota</taxon>
        <taxon>Gammaproteobacteria</taxon>
        <taxon>Pasteurellales</taxon>
        <taxon>Pasteurellaceae</taxon>
        <taxon>Rodentibacter</taxon>
    </lineage>
</organism>
<protein>
    <submittedName>
        <fullName evidence="1">Phosphate acyltransferase</fullName>
        <ecNumber evidence="1">2.3.1.-</ecNumber>
        <ecNumber evidence="1">2.3.1.8</ecNumber>
    </submittedName>
</protein>
<name>A0A448ML60_9PAST</name>
<gene>
    <name evidence="1" type="primary">plsX_1</name>
    <name evidence="1" type="ORF">NCTC8284_01056</name>
</gene>
<dbReference type="EMBL" id="LR134405">
    <property type="protein sequence ID" value="VEH65901.1"/>
    <property type="molecule type" value="Genomic_DNA"/>
</dbReference>
<dbReference type="EC" id="2.3.1.-" evidence="1"/>
<dbReference type="GO" id="GO:0008959">
    <property type="term" value="F:phosphate acetyltransferase activity"/>
    <property type="evidence" value="ECO:0007669"/>
    <property type="project" value="UniProtKB-EC"/>
</dbReference>
<dbReference type="InterPro" id="IPR003664">
    <property type="entry name" value="FA_synthesis"/>
</dbReference>
<keyword evidence="1" id="KW-0012">Acyltransferase</keyword>
<dbReference type="KEGG" id="rpne:NCTC8284_01056"/>
<evidence type="ECO:0000313" key="2">
    <source>
        <dbReference type="Proteomes" id="UP000278733"/>
    </source>
</evidence>
<keyword evidence="1" id="KW-0808">Transferase</keyword>
<dbReference type="SUPFAM" id="SSF53659">
    <property type="entry name" value="Isocitrate/Isopropylmalate dehydrogenase-like"/>
    <property type="match status" value="1"/>
</dbReference>
<reference evidence="1 2" key="1">
    <citation type="submission" date="2018-12" db="EMBL/GenBank/DDBJ databases">
        <authorList>
            <consortium name="Pathogen Informatics"/>
        </authorList>
    </citation>
    <scope>NUCLEOTIDE SEQUENCE [LARGE SCALE GENOMIC DNA]</scope>
    <source>
        <strain evidence="1 2">NCTC8284</strain>
    </source>
</reference>
<dbReference type="GO" id="GO:0006633">
    <property type="term" value="P:fatty acid biosynthetic process"/>
    <property type="evidence" value="ECO:0007669"/>
    <property type="project" value="InterPro"/>
</dbReference>
<accession>A0A448ML60</accession>
<dbReference type="Pfam" id="PF02504">
    <property type="entry name" value="FA_synthesis"/>
    <property type="match status" value="1"/>
</dbReference>
<dbReference type="Proteomes" id="UP000278733">
    <property type="component" value="Chromosome"/>
</dbReference>
<proteinExistence type="predicted"/>
<evidence type="ECO:0000313" key="1">
    <source>
        <dbReference type="EMBL" id="VEH65901.1"/>
    </source>
</evidence>
<dbReference type="AlphaFoldDB" id="A0A448ML60"/>